<feature type="compositionally biased region" description="Basic and acidic residues" evidence="1">
    <location>
        <begin position="355"/>
        <end position="370"/>
    </location>
</feature>
<keyword evidence="2" id="KW-0812">Transmembrane</keyword>
<dbReference type="EMBL" id="KN831777">
    <property type="protein sequence ID" value="KIM42746.1"/>
    <property type="molecule type" value="Genomic_DNA"/>
</dbReference>
<dbReference type="PANTHER" id="PTHR40465">
    <property type="entry name" value="CHROMOSOME 1, WHOLE GENOME SHOTGUN SEQUENCE"/>
    <property type="match status" value="1"/>
</dbReference>
<evidence type="ECO:0000259" key="3">
    <source>
        <dbReference type="Pfam" id="PF20152"/>
    </source>
</evidence>
<evidence type="ECO:0000313" key="5">
    <source>
        <dbReference type="Proteomes" id="UP000053424"/>
    </source>
</evidence>
<dbReference type="Pfam" id="PF20152">
    <property type="entry name" value="DUF6534"/>
    <property type="match status" value="1"/>
</dbReference>
<evidence type="ECO:0000256" key="1">
    <source>
        <dbReference type="SAM" id="MobiDB-lite"/>
    </source>
</evidence>
<dbReference type="STRING" id="686832.A0A0C3CGL3"/>
<gene>
    <name evidence="4" type="ORF">M413DRAFT_444417</name>
</gene>
<feature type="region of interest" description="Disordered" evidence="1">
    <location>
        <begin position="332"/>
        <end position="370"/>
    </location>
</feature>
<feature type="transmembrane region" description="Helical" evidence="2">
    <location>
        <begin position="84"/>
        <end position="105"/>
    </location>
</feature>
<feature type="transmembrane region" description="Helical" evidence="2">
    <location>
        <begin position="198"/>
        <end position="225"/>
    </location>
</feature>
<proteinExistence type="predicted"/>
<evidence type="ECO:0000313" key="4">
    <source>
        <dbReference type="EMBL" id="KIM42746.1"/>
    </source>
</evidence>
<dbReference type="HOGENOM" id="CLU_046025_2_0_1"/>
<feature type="transmembrane region" description="Helical" evidence="2">
    <location>
        <begin position="162"/>
        <end position="186"/>
    </location>
</feature>
<organism evidence="4 5">
    <name type="scientific">Hebeloma cylindrosporum</name>
    <dbReference type="NCBI Taxonomy" id="76867"/>
    <lineage>
        <taxon>Eukaryota</taxon>
        <taxon>Fungi</taxon>
        <taxon>Dikarya</taxon>
        <taxon>Basidiomycota</taxon>
        <taxon>Agaricomycotina</taxon>
        <taxon>Agaricomycetes</taxon>
        <taxon>Agaricomycetidae</taxon>
        <taxon>Agaricales</taxon>
        <taxon>Agaricineae</taxon>
        <taxon>Hymenogastraceae</taxon>
        <taxon>Hebeloma</taxon>
    </lineage>
</organism>
<evidence type="ECO:0000256" key="2">
    <source>
        <dbReference type="SAM" id="Phobius"/>
    </source>
</evidence>
<feature type="transmembrane region" description="Helical" evidence="2">
    <location>
        <begin position="231"/>
        <end position="252"/>
    </location>
</feature>
<sequence length="370" mass="40512">MGQYDYVLGPMVLSTFINIYFTGIVGFQYATYQSVKFNDSRGIQAIVLLLCLVDAFQVGEGIYMVWVYCVENYLDTTALHSVGLWTFAVIPICNAISGVVAHAFLGYRISVLTTRKVTFIIIGILACATCVLGGASGIYSLINKVTMFDVLAGPSMYRSLILSWLVTQVVVDMTISGSLAFVFVQLGSRFMSHMPSQLSRIIAGSVQAGAFACVFSLFALISFVVSPGTTTYIVFLLPVGRLYTNAVLGTLLTRDNRIAIINNGGAGSTPTASKDIWTAGGTGRNVRQNSTNSFGLIQIRTEQEIVVDRMDVRTSIGDPHMSRRKIDVDIEKQSSRAASPYMMKSKHQGYDDDQDHMPVQKIPEDVHRSL</sequence>
<dbReference type="AlphaFoldDB" id="A0A0C3CGL3"/>
<keyword evidence="5" id="KW-1185">Reference proteome</keyword>
<keyword evidence="2" id="KW-1133">Transmembrane helix</keyword>
<feature type="transmembrane region" description="Helical" evidence="2">
    <location>
        <begin position="6"/>
        <end position="30"/>
    </location>
</feature>
<dbReference type="InterPro" id="IPR045339">
    <property type="entry name" value="DUF6534"/>
</dbReference>
<reference evidence="5" key="2">
    <citation type="submission" date="2015-01" db="EMBL/GenBank/DDBJ databases">
        <title>Evolutionary Origins and Diversification of the Mycorrhizal Mutualists.</title>
        <authorList>
            <consortium name="DOE Joint Genome Institute"/>
            <consortium name="Mycorrhizal Genomics Consortium"/>
            <person name="Kohler A."/>
            <person name="Kuo A."/>
            <person name="Nagy L.G."/>
            <person name="Floudas D."/>
            <person name="Copeland A."/>
            <person name="Barry K.W."/>
            <person name="Cichocki N."/>
            <person name="Veneault-Fourrey C."/>
            <person name="LaButti K."/>
            <person name="Lindquist E.A."/>
            <person name="Lipzen A."/>
            <person name="Lundell T."/>
            <person name="Morin E."/>
            <person name="Murat C."/>
            <person name="Riley R."/>
            <person name="Ohm R."/>
            <person name="Sun H."/>
            <person name="Tunlid A."/>
            <person name="Henrissat B."/>
            <person name="Grigoriev I.V."/>
            <person name="Hibbett D.S."/>
            <person name="Martin F."/>
        </authorList>
    </citation>
    <scope>NUCLEOTIDE SEQUENCE [LARGE SCALE GENOMIC DNA]</scope>
    <source>
        <strain evidence="5">h7</strain>
    </source>
</reference>
<dbReference type="OrthoDB" id="2562493at2759"/>
<feature type="domain" description="DUF6534" evidence="3">
    <location>
        <begin position="169"/>
        <end position="255"/>
    </location>
</feature>
<feature type="transmembrane region" description="Helical" evidence="2">
    <location>
        <begin position="42"/>
        <end position="64"/>
    </location>
</feature>
<reference evidence="4 5" key="1">
    <citation type="submission" date="2014-04" db="EMBL/GenBank/DDBJ databases">
        <authorList>
            <consortium name="DOE Joint Genome Institute"/>
            <person name="Kuo A."/>
            <person name="Gay G."/>
            <person name="Dore J."/>
            <person name="Kohler A."/>
            <person name="Nagy L.G."/>
            <person name="Floudas D."/>
            <person name="Copeland A."/>
            <person name="Barry K.W."/>
            <person name="Cichocki N."/>
            <person name="Veneault-Fourrey C."/>
            <person name="LaButti K."/>
            <person name="Lindquist E.A."/>
            <person name="Lipzen A."/>
            <person name="Lundell T."/>
            <person name="Morin E."/>
            <person name="Murat C."/>
            <person name="Sun H."/>
            <person name="Tunlid A."/>
            <person name="Henrissat B."/>
            <person name="Grigoriev I.V."/>
            <person name="Hibbett D.S."/>
            <person name="Martin F."/>
            <person name="Nordberg H.P."/>
            <person name="Cantor M.N."/>
            <person name="Hua S.X."/>
        </authorList>
    </citation>
    <scope>NUCLEOTIDE SEQUENCE [LARGE SCALE GENOMIC DNA]</scope>
    <source>
        <strain evidence="5">h7</strain>
    </source>
</reference>
<feature type="transmembrane region" description="Helical" evidence="2">
    <location>
        <begin position="117"/>
        <end position="142"/>
    </location>
</feature>
<dbReference type="Proteomes" id="UP000053424">
    <property type="component" value="Unassembled WGS sequence"/>
</dbReference>
<name>A0A0C3CGL3_HEBCY</name>
<dbReference type="PANTHER" id="PTHR40465:SF1">
    <property type="entry name" value="DUF6534 DOMAIN-CONTAINING PROTEIN"/>
    <property type="match status" value="1"/>
</dbReference>
<keyword evidence="2" id="KW-0472">Membrane</keyword>
<protein>
    <recommendedName>
        <fullName evidence="3">DUF6534 domain-containing protein</fullName>
    </recommendedName>
</protein>
<accession>A0A0C3CGL3</accession>